<name>A0ACC1IPK5_9FUNG</name>
<evidence type="ECO:0000313" key="2">
    <source>
        <dbReference type="Proteomes" id="UP001150581"/>
    </source>
</evidence>
<accession>A0ACC1IPK5</accession>
<comment type="caution">
    <text evidence="1">The sequence shown here is derived from an EMBL/GenBank/DDBJ whole genome shotgun (WGS) entry which is preliminary data.</text>
</comment>
<dbReference type="Proteomes" id="UP001150581">
    <property type="component" value="Unassembled WGS sequence"/>
</dbReference>
<evidence type="ECO:0000313" key="1">
    <source>
        <dbReference type="EMBL" id="KAJ1898433.1"/>
    </source>
</evidence>
<dbReference type="EMBL" id="JANBPG010000239">
    <property type="protein sequence ID" value="KAJ1898433.1"/>
    <property type="molecule type" value="Genomic_DNA"/>
</dbReference>
<organism evidence="1 2">
    <name type="scientific">Kickxella alabastrina</name>
    <dbReference type="NCBI Taxonomy" id="61397"/>
    <lineage>
        <taxon>Eukaryota</taxon>
        <taxon>Fungi</taxon>
        <taxon>Fungi incertae sedis</taxon>
        <taxon>Zoopagomycota</taxon>
        <taxon>Kickxellomycotina</taxon>
        <taxon>Kickxellomycetes</taxon>
        <taxon>Kickxellales</taxon>
        <taxon>Kickxellaceae</taxon>
        <taxon>Kickxella</taxon>
    </lineage>
</organism>
<sequence length="218" mass="24361">MSRVNSPSLQHQQQHQSRRPIQRKAVIIGDGGCGKTCLLHVYREGSFPPNDQYIPTIFEECVKDVVVDGRAVELALWDTAGQEDYDNVRYPCYNGASVIIICFSVDSPDSLENVREKWISEVLEYAPGVPTLLVGLKEDLRRDPNIIEQLGRDGQQPTSREEALEVASAIGAHMYLECSAKENRGVNEIFSMAVRKTLKPAKGQQYAYDDTQGCCIIL</sequence>
<keyword evidence="2" id="KW-1185">Reference proteome</keyword>
<gene>
    <name evidence="1" type="primary">rho1_1</name>
    <name evidence="1" type="ORF">LPJ66_002752</name>
</gene>
<reference evidence="1" key="1">
    <citation type="submission" date="2022-07" db="EMBL/GenBank/DDBJ databases">
        <title>Phylogenomic reconstructions and comparative analyses of Kickxellomycotina fungi.</title>
        <authorList>
            <person name="Reynolds N.K."/>
            <person name="Stajich J.E."/>
            <person name="Barry K."/>
            <person name="Grigoriev I.V."/>
            <person name="Crous P."/>
            <person name="Smith M.E."/>
        </authorList>
    </citation>
    <scope>NUCLEOTIDE SEQUENCE</scope>
    <source>
        <strain evidence="1">Benny 63K</strain>
    </source>
</reference>
<proteinExistence type="predicted"/>
<protein>
    <submittedName>
        <fullName evidence="1">GTP-binding protein Rho1</fullName>
    </submittedName>
</protein>